<evidence type="ECO:0000313" key="4">
    <source>
        <dbReference type="Proteomes" id="UP001381693"/>
    </source>
</evidence>
<dbReference type="AlphaFoldDB" id="A0AAN8X3R2"/>
<comment type="caution">
    <text evidence="3">The sequence shown here is derived from an EMBL/GenBank/DDBJ whole genome shotgun (WGS) entry which is preliminary data.</text>
</comment>
<gene>
    <name evidence="3" type="ORF">SK128_007257</name>
</gene>
<dbReference type="Proteomes" id="UP001381693">
    <property type="component" value="Unassembled WGS sequence"/>
</dbReference>
<feature type="region of interest" description="Disordered" evidence="1">
    <location>
        <begin position="1"/>
        <end position="67"/>
    </location>
</feature>
<feature type="compositionally biased region" description="Polar residues" evidence="1">
    <location>
        <begin position="384"/>
        <end position="396"/>
    </location>
</feature>
<sequence>MADIGDAEWVGVDFEFGKPGQTTTTQRPRPRPATTRPRPPVRPRVPATEPPHEMPEVERPATNPTGGTNSAALTAGVIGGILGLVLILLIVYMFVLRKRLRKAKAADGDSQYQLRVEDVAHINNLDESSNLYVNTTDLQKLMSTVRAKQKTDERPPPRPINSLTPSRPPFPNQDKKSSDNNGFTADSDVVTVMKPVPLPHNALNETTVLHRTWESPATPQEEVVYSNLTPEKPFVLSTPPTKAIETPKIAPPPPAKPKRALVEETKPLSPTVIARPAPPPPKAAILKSADSSSALQPQKPVTVSKPPPPSAPKPSATWQQDANLEVNVSSKPSLGINYKPSSSSTSTKPTPKTNKPNPPTLPKPGVMNRSKNLPPLKVALLPPQNKTSLDSCSTPDTGVLEMTPESTPVPVSECNIATGSISSKIAFLEGKMKTPVLPVRALHPKP</sequence>
<feature type="compositionally biased region" description="Basic and acidic residues" evidence="1">
    <location>
        <begin position="50"/>
        <end position="59"/>
    </location>
</feature>
<accession>A0AAN8X3R2</accession>
<keyword evidence="4" id="KW-1185">Reference proteome</keyword>
<feature type="region of interest" description="Disordered" evidence="1">
    <location>
        <begin position="234"/>
        <end position="411"/>
    </location>
</feature>
<organism evidence="3 4">
    <name type="scientific">Halocaridina rubra</name>
    <name type="common">Hawaiian red shrimp</name>
    <dbReference type="NCBI Taxonomy" id="373956"/>
    <lineage>
        <taxon>Eukaryota</taxon>
        <taxon>Metazoa</taxon>
        <taxon>Ecdysozoa</taxon>
        <taxon>Arthropoda</taxon>
        <taxon>Crustacea</taxon>
        <taxon>Multicrustacea</taxon>
        <taxon>Malacostraca</taxon>
        <taxon>Eumalacostraca</taxon>
        <taxon>Eucarida</taxon>
        <taxon>Decapoda</taxon>
        <taxon>Pleocyemata</taxon>
        <taxon>Caridea</taxon>
        <taxon>Atyoidea</taxon>
        <taxon>Atyidae</taxon>
        <taxon>Halocaridina</taxon>
    </lineage>
</organism>
<feature type="compositionally biased region" description="Low complexity" evidence="1">
    <location>
        <begin position="339"/>
        <end position="355"/>
    </location>
</feature>
<keyword evidence="2" id="KW-0472">Membrane</keyword>
<dbReference type="EMBL" id="JAXCGZ010010312">
    <property type="protein sequence ID" value="KAK7075641.1"/>
    <property type="molecule type" value="Genomic_DNA"/>
</dbReference>
<evidence type="ECO:0000256" key="1">
    <source>
        <dbReference type="SAM" id="MobiDB-lite"/>
    </source>
</evidence>
<protein>
    <submittedName>
        <fullName evidence="3">Uncharacterized protein</fullName>
    </submittedName>
</protein>
<feature type="transmembrane region" description="Helical" evidence="2">
    <location>
        <begin position="71"/>
        <end position="95"/>
    </location>
</feature>
<evidence type="ECO:0000256" key="2">
    <source>
        <dbReference type="SAM" id="Phobius"/>
    </source>
</evidence>
<proteinExistence type="predicted"/>
<evidence type="ECO:0000313" key="3">
    <source>
        <dbReference type="EMBL" id="KAK7075641.1"/>
    </source>
</evidence>
<keyword evidence="2" id="KW-0812">Transmembrane</keyword>
<feature type="compositionally biased region" description="Polar residues" evidence="1">
    <location>
        <begin position="318"/>
        <end position="332"/>
    </location>
</feature>
<feature type="compositionally biased region" description="Low complexity" evidence="1">
    <location>
        <begin position="21"/>
        <end position="36"/>
    </location>
</feature>
<name>A0AAN8X3R2_HALRR</name>
<feature type="region of interest" description="Disordered" evidence="1">
    <location>
        <begin position="144"/>
        <end position="185"/>
    </location>
</feature>
<keyword evidence="2" id="KW-1133">Transmembrane helix</keyword>
<reference evidence="3 4" key="1">
    <citation type="submission" date="2023-11" db="EMBL/GenBank/DDBJ databases">
        <title>Halocaridina rubra genome assembly.</title>
        <authorList>
            <person name="Smith C."/>
        </authorList>
    </citation>
    <scope>NUCLEOTIDE SEQUENCE [LARGE SCALE GENOMIC DNA]</scope>
    <source>
        <strain evidence="3">EP-1</strain>
        <tissue evidence="3">Whole</tissue>
    </source>
</reference>